<dbReference type="CDD" id="cd05126">
    <property type="entry name" value="Mth938"/>
    <property type="match status" value="1"/>
</dbReference>
<dbReference type="SUPFAM" id="SSF64076">
    <property type="entry name" value="MTH938-like"/>
    <property type="match status" value="1"/>
</dbReference>
<evidence type="ECO:0000256" key="3">
    <source>
        <dbReference type="ARBA" id="ARBA00061510"/>
    </source>
</evidence>
<comment type="subcellular location">
    <subcellularLocation>
        <location evidence="1">Cytoplasm</location>
    </subcellularLocation>
</comment>
<dbReference type="STRING" id="282301.A0A267F184"/>
<name>A0A267F184_9PLAT</name>
<dbReference type="Pfam" id="PF04430">
    <property type="entry name" value="DUF498"/>
    <property type="match status" value="1"/>
</dbReference>
<organism evidence="5 6">
    <name type="scientific">Macrostomum lignano</name>
    <dbReference type="NCBI Taxonomy" id="282301"/>
    <lineage>
        <taxon>Eukaryota</taxon>
        <taxon>Metazoa</taxon>
        <taxon>Spiralia</taxon>
        <taxon>Lophotrochozoa</taxon>
        <taxon>Platyhelminthes</taxon>
        <taxon>Rhabditophora</taxon>
        <taxon>Macrostomorpha</taxon>
        <taxon>Macrostomida</taxon>
        <taxon>Macrostomidae</taxon>
        <taxon>Macrostomum</taxon>
    </lineage>
</organism>
<dbReference type="OrthoDB" id="413520at2759"/>
<dbReference type="Gene3D" id="3.40.1230.10">
    <property type="entry name" value="MTH938-like"/>
    <property type="match status" value="1"/>
</dbReference>
<keyword evidence="2" id="KW-0963">Cytoplasm</keyword>
<dbReference type="EMBL" id="NIVC01001476">
    <property type="protein sequence ID" value="PAA67521.1"/>
    <property type="molecule type" value="Genomic_DNA"/>
</dbReference>
<dbReference type="InterPro" id="IPR007523">
    <property type="entry name" value="NDUFAF3/AAMDC"/>
</dbReference>
<accession>A0A267F184</accession>
<reference evidence="5 6" key="1">
    <citation type="submission" date="2017-06" db="EMBL/GenBank/DDBJ databases">
        <title>A platform for efficient transgenesis in Macrostomum lignano, a flatworm model organism for stem cell research.</title>
        <authorList>
            <person name="Berezikov E."/>
        </authorList>
    </citation>
    <scope>NUCLEOTIDE SEQUENCE [LARGE SCALE GENOMIC DNA]</scope>
    <source>
        <strain evidence="5">DV1</strain>
        <tissue evidence="5">Whole organism</tissue>
    </source>
</reference>
<sequence length="130" mass="14555">QLNVAMSSGPIITKVQWGSILVSGKDRPYKDAKVWPTGSRAWDWSETGTSHNPGVQPTDLDELFDKSHYLDALVISRGMELVLQVPESTVLYAKERCAQVFVLQTEEAVFKYNELVREGQRVAGLFHSTC</sequence>
<comment type="similarity">
    <text evidence="3">Belongs to the AAMDC family.</text>
</comment>
<dbReference type="PANTHER" id="PTHR15811">
    <property type="entry name" value="MTH938 DOMAIN-CONTAINING PROTEIN"/>
    <property type="match status" value="1"/>
</dbReference>
<evidence type="ECO:0000256" key="4">
    <source>
        <dbReference type="ARBA" id="ARBA00074293"/>
    </source>
</evidence>
<dbReference type="AlphaFoldDB" id="A0A267F184"/>
<dbReference type="InterPro" id="IPR034096">
    <property type="entry name" value="AAMDC"/>
</dbReference>
<gene>
    <name evidence="5" type="ORF">BOX15_Mlig008732g2</name>
</gene>
<dbReference type="PANTHER" id="PTHR15811:SF5">
    <property type="entry name" value="MTH938 DOMAIN-CONTAINING PROTEIN"/>
    <property type="match status" value="1"/>
</dbReference>
<proteinExistence type="inferred from homology"/>
<feature type="non-terminal residue" evidence="5">
    <location>
        <position position="1"/>
    </location>
</feature>
<dbReference type="GO" id="GO:0005737">
    <property type="term" value="C:cytoplasm"/>
    <property type="evidence" value="ECO:0007669"/>
    <property type="project" value="UniProtKB-SubCell"/>
</dbReference>
<comment type="caution">
    <text evidence="5">The sequence shown here is derived from an EMBL/GenBank/DDBJ whole genome shotgun (WGS) entry which is preliminary data.</text>
</comment>
<evidence type="ECO:0000256" key="1">
    <source>
        <dbReference type="ARBA" id="ARBA00004496"/>
    </source>
</evidence>
<dbReference type="Proteomes" id="UP000215902">
    <property type="component" value="Unassembled WGS sequence"/>
</dbReference>
<evidence type="ECO:0000313" key="6">
    <source>
        <dbReference type="Proteomes" id="UP000215902"/>
    </source>
</evidence>
<dbReference type="FunFam" id="3.40.1230.10:FF:000001">
    <property type="entry name" value="Adipogenesis-associated, Mth938 domain-containing"/>
    <property type="match status" value="1"/>
</dbReference>
<evidence type="ECO:0000256" key="2">
    <source>
        <dbReference type="ARBA" id="ARBA00022490"/>
    </source>
</evidence>
<dbReference type="GO" id="GO:0045600">
    <property type="term" value="P:positive regulation of fat cell differentiation"/>
    <property type="evidence" value="ECO:0007669"/>
    <property type="project" value="TreeGrafter"/>
</dbReference>
<keyword evidence="6" id="KW-1185">Reference proteome</keyword>
<evidence type="ECO:0000313" key="5">
    <source>
        <dbReference type="EMBL" id="PAA67521.1"/>
    </source>
</evidence>
<protein>
    <recommendedName>
        <fullName evidence="4">Mth938 domain-containing protein</fullName>
    </recommendedName>
</protein>
<dbReference type="InterPro" id="IPR036748">
    <property type="entry name" value="MTH938-like_sf"/>
</dbReference>